<evidence type="ECO:0000256" key="1">
    <source>
        <dbReference type="ARBA" id="ARBA00005010"/>
    </source>
</evidence>
<reference evidence="20 21" key="1">
    <citation type="journal article" date="2016" name="Nat. Commun.">
        <title>Thousands of microbial genomes shed light on interconnected biogeochemical processes in an aquifer system.</title>
        <authorList>
            <person name="Anantharaman K."/>
            <person name="Brown C.T."/>
            <person name="Hug L.A."/>
            <person name="Sharon I."/>
            <person name="Castelle C.J."/>
            <person name="Probst A.J."/>
            <person name="Thomas B.C."/>
            <person name="Singh A."/>
            <person name="Wilkins M.J."/>
            <person name="Karaoz U."/>
            <person name="Brodie E.L."/>
            <person name="Williams K.H."/>
            <person name="Hubbard S.S."/>
            <person name="Banfield J.F."/>
        </authorList>
    </citation>
    <scope>NUCLEOTIDE SEQUENCE [LARGE SCALE GENOMIC DNA]</scope>
</reference>
<dbReference type="SUPFAM" id="SSF51735">
    <property type="entry name" value="NAD(P)-binding Rossmann-fold domains"/>
    <property type="match status" value="1"/>
</dbReference>
<feature type="binding site" evidence="15">
    <location>
        <begin position="303"/>
        <end position="305"/>
    </location>
    <ligand>
        <name>S-adenosyl-L-methionine</name>
        <dbReference type="ChEBI" id="CHEBI:59789"/>
    </ligand>
</feature>
<feature type="region of interest" description="Uroporphyrinogen-III C-methyltransferase" evidence="15">
    <location>
        <begin position="218"/>
        <end position="476"/>
    </location>
</feature>
<gene>
    <name evidence="15" type="primary">cysG</name>
    <name evidence="20" type="ORF">A2557_13980</name>
</gene>
<dbReference type="UniPathway" id="UPA00148">
    <property type="reaction ID" value="UER00211"/>
</dbReference>
<feature type="binding site" evidence="15">
    <location>
        <position position="415"/>
    </location>
    <ligand>
        <name>S-adenosyl-L-methionine</name>
        <dbReference type="ChEBI" id="CHEBI:59789"/>
    </ligand>
</feature>
<dbReference type="Gene3D" id="3.40.1010.10">
    <property type="entry name" value="Cobalt-precorrin-4 Transmethylase, Domain 1"/>
    <property type="match status" value="1"/>
</dbReference>
<evidence type="ECO:0000256" key="6">
    <source>
        <dbReference type="ARBA" id="ARBA00022691"/>
    </source>
</evidence>
<dbReference type="GO" id="GO:0032259">
    <property type="term" value="P:methylation"/>
    <property type="evidence" value="ECO:0007669"/>
    <property type="project" value="UniProtKB-KW"/>
</dbReference>
<accession>A0A1F6GTR8</accession>
<evidence type="ECO:0000256" key="9">
    <source>
        <dbReference type="ARBA" id="ARBA00023239"/>
    </source>
</evidence>
<comment type="pathway">
    <text evidence="15">Porphyrin-containing compound metabolism; siroheme biosynthesis; siroheme from sirohydrochlorin: step 1/1.</text>
</comment>
<name>A0A1F6GTR8_9PROT</name>
<dbReference type="EC" id="4.99.1.4" evidence="15"/>
<evidence type="ECO:0000256" key="2">
    <source>
        <dbReference type="ARBA" id="ARBA00005879"/>
    </source>
</evidence>
<dbReference type="InterPro" id="IPR035996">
    <property type="entry name" value="4pyrrol_Methylase_sf"/>
</dbReference>
<dbReference type="InterPro" id="IPR003043">
    <property type="entry name" value="Uropor_MeTrfase_CS"/>
</dbReference>
<dbReference type="Gene3D" id="1.10.8.210">
    <property type="entry name" value="Sirohaem synthase, dimerisation domain"/>
    <property type="match status" value="1"/>
</dbReference>
<feature type="active site" description="Proton acceptor" evidence="15 16">
    <location>
        <position position="250"/>
    </location>
</feature>
<evidence type="ECO:0000256" key="10">
    <source>
        <dbReference type="ARBA" id="ARBA00023244"/>
    </source>
</evidence>
<evidence type="ECO:0000256" key="12">
    <source>
        <dbReference type="ARBA" id="ARBA00025705"/>
    </source>
</evidence>
<evidence type="ECO:0000313" key="20">
    <source>
        <dbReference type="EMBL" id="OGH01537.1"/>
    </source>
</evidence>
<dbReference type="Gene3D" id="3.40.50.720">
    <property type="entry name" value="NAD(P)-binding Rossmann-like Domain"/>
    <property type="match status" value="1"/>
</dbReference>
<feature type="binding site" evidence="15">
    <location>
        <position position="386"/>
    </location>
    <ligand>
        <name>S-adenosyl-L-methionine</name>
        <dbReference type="ChEBI" id="CHEBI:59789"/>
    </ligand>
</feature>
<keyword evidence="9 15" id="KW-0456">Lyase</keyword>
<dbReference type="InterPro" id="IPR012409">
    <property type="entry name" value="Sirohaem_synth"/>
</dbReference>
<comment type="function">
    <text evidence="15">Multifunctional enzyme that catalyzes the SAM-dependent methylations of uroporphyrinogen III at position C-2 and C-7 to form precorrin-2 via precorrin-1. Then it catalyzes the NAD-dependent ring dehydrogenation of precorrin-2 to yield sirohydrochlorin. Finally, it catalyzes the ferrochelation of sirohydrochlorin to yield siroheme.</text>
</comment>
<feature type="region of interest" description="Precorrin-2 dehydrogenase / sirohydrochlorin ferrochelatase" evidence="15">
    <location>
        <begin position="1"/>
        <end position="203"/>
    </location>
</feature>
<dbReference type="Proteomes" id="UP000177583">
    <property type="component" value="Unassembled WGS sequence"/>
</dbReference>
<keyword evidence="7 15" id="KW-0560">Oxidoreductase</keyword>
<evidence type="ECO:0000256" key="7">
    <source>
        <dbReference type="ARBA" id="ARBA00023002"/>
    </source>
</evidence>
<evidence type="ECO:0000313" key="21">
    <source>
        <dbReference type="Proteomes" id="UP000177583"/>
    </source>
</evidence>
<dbReference type="CDD" id="cd11642">
    <property type="entry name" value="SUMT"/>
    <property type="match status" value="1"/>
</dbReference>
<dbReference type="EC" id="2.1.1.107" evidence="15"/>
<evidence type="ECO:0000256" key="3">
    <source>
        <dbReference type="ARBA" id="ARBA00022573"/>
    </source>
</evidence>
<keyword evidence="6 15" id="KW-0949">S-adenosyl-L-methionine</keyword>
<dbReference type="InterPro" id="IPR036291">
    <property type="entry name" value="NAD(P)-bd_dom_sf"/>
</dbReference>
<keyword evidence="4 15" id="KW-0489">Methyltransferase</keyword>
<dbReference type="NCBIfam" id="NF004790">
    <property type="entry name" value="PRK06136.1"/>
    <property type="match status" value="1"/>
</dbReference>
<evidence type="ECO:0000256" key="17">
    <source>
        <dbReference type="RuleBase" id="RU003960"/>
    </source>
</evidence>
<feature type="active site" description="Proton donor" evidence="15 16">
    <location>
        <position position="272"/>
    </location>
</feature>
<dbReference type="PROSITE" id="PS00839">
    <property type="entry name" value="SUMT_1"/>
    <property type="match status" value="1"/>
</dbReference>
<feature type="binding site" evidence="15">
    <location>
        <begin position="43"/>
        <end position="44"/>
    </location>
    <ligand>
        <name>NAD(+)</name>
        <dbReference type="ChEBI" id="CHEBI:57540"/>
    </ligand>
</feature>
<evidence type="ECO:0000256" key="14">
    <source>
        <dbReference type="ARBA" id="ARBA00060548"/>
    </source>
</evidence>
<keyword evidence="10 15" id="KW-0627">Porphyrin biosynthesis</keyword>
<feature type="binding site" evidence="15">
    <location>
        <begin position="22"/>
        <end position="23"/>
    </location>
    <ligand>
        <name>NAD(+)</name>
        <dbReference type="ChEBI" id="CHEBI:57540"/>
    </ligand>
</feature>
<dbReference type="InterPro" id="IPR006366">
    <property type="entry name" value="CobA/CysG_C"/>
</dbReference>
<dbReference type="GO" id="GO:0043115">
    <property type="term" value="F:precorrin-2 dehydrogenase activity"/>
    <property type="evidence" value="ECO:0007669"/>
    <property type="project" value="UniProtKB-UniRule"/>
</dbReference>
<feature type="binding site" evidence="15">
    <location>
        <begin position="333"/>
        <end position="334"/>
    </location>
    <ligand>
        <name>S-adenosyl-L-methionine</name>
        <dbReference type="ChEBI" id="CHEBI:59789"/>
    </ligand>
</feature>
<dbReference type="InterPro" id="IPR000878">
    <property type="entry name" value="4pyrrol_Mease"/>
</dbReference>
<dbReference type="InterPro" id="IPR006367">
    <property type="entry name" value="Sirohaem_synthase_N"/>
</dbReference>
<dbReference type="Pfam" id="PF10414">
    <property type="entry name" value="CysG_dimeriser"/>
    <property type="match status" value="1"/>
</dbReference>
<evidence type="ECO:0000256" key="13">
    <source>
        <dbReference type="ARBA" id="ARBA00047561"/>
    </source>
</evidence>
<organism evidence="20 21">
    <name type="scientific">Candidatus Lambdaproteobacteria bacterium RIFOXYD2_FULL_56_26</name>
    <dbReference type="NCBI Taxonomy" id="1817773"/>
    <lineage>
        <taxon>Bacteria</taxon>
        <taxon>Pseudomonadati</taxon>
        <taxon>Pseudomonadota</taxon>
        <taxon>Candidatus Lambdaproteobacteria</taxon>
    </lineage>
</organism>
<dbReference type="Gene3D" id="3.30.160.110">
    <property type="entry name" value="Siroheme synthase, domain 2"/>
    <property type="match status" value="1"/>
</dbReference>
<evidence type="ECO:0000256" key="15">
    <source>
        <dbReference type="HAMAP-Rule" id="MF_01646"/>
    </source>
</evidence>
<dbReference type="SUPFAM" id="SSF75615">
    <property type="entry name" value="Siroheme synthase middle domains-like"/>
    <property type="match status" value="1"/>
</dbReference>
<feature type="domain" description="Tetrapyrrole methylase" evidence="18">
    <location>
        <begin position="220"/>
        <end position="428"/>
    </location>
</feature>
<feature type="modified residue" description="Phosphoserine" evidence="15">
    <location>
        <position position="128"/>
    </location>
</feature>
<dbReference type="PANTHER" id="PTHR45790:SF1">
    <property type="entry name" value="SIROHEME SYNTHASE"/>
    <property type="match status" value="1"/>
</dbReference>
<comment type="similarity">
    <text evidence="15">In the C-terminal section; belongs to the precorrin methyltransferase family.</text>
</comment>
<dbReference type="GO" id="GO:0009236">
    <property type="term" value="P:cobalamin biosynthetic process"/>
    <property type="evidence" value="ECO:0007669"/>
    <property type="project" value="UniProtKB-UniRule"/>
</dbReference>
<comment type="catalytic activity">
    <reaction evidence="15">
        <text>uroporphyrinogen III + 2 S-adenosyl-L-methionine = precorrin-2 + 2 S-adenosyl-L-homocysteine + H(+)</text>
        <dbReference type="Rhea" id="RHEA:32459"/>
        <dbReference type="ChEBI" id="CHEBI:15378"/>
        <dbReference type="ChEBI" id="CHEBI:57308"/>
        <dbReference type="ChEBI" id="CHEBI:57856"/>
        <dbReference type="ChEBI" id="CHEBI:58827"/>
        <dbReference type="ChEBI" id="CHEBI:59789"/>
        <dbReference type="EC" id="2.1.1.107"/>
    </reaction>
</comment>
<dbReference type="NCBIfam" id="NF007922">
    <property type="entry name" value="PRK10637.1"/>
    <property type="match status" value="1"/>
</dbReference>
<comment type="pathway">
    <text evidence="12 15">Porphyrin-containing compound metabolism; siroheme biosynthesis; precorrin-2 from uroporphyrinogen III: step 1/1.</text>
</comment>
<comment type="catalytic activity">
    <reaction evidence="15">
        <text>siroheme + 2 H(+) = sirohydrochlorin + Fe(2+)</text>
        <dbReference type="Rhea" id="RHEA:24360"/>
        <dbReference type="ChEBI" id="CHEBI:15378"/>
        <dbReference type="ChEBI" id="CHEBI:29033"/>
        <dbReference type="ChEBI" id="CHEBI:58351"/>
        <dbReference type="ChEBI" id="CHEBI:60052"/>
        <dbReference type="EC" id="4.99.1.4"/>
    </reaction>
</comment>
<dbReference type="PROSITE" id="PS00840">
    <property type="entry name" value="SUMT_2"/>
    <property type="match status" value="1"/>
</dbReference>
<evidence type="ECO:0000256" key="4">
    <source>
        <dbReference type="ARBA" id="ARBA00022603"/>
    </source>
</evidence>
<feature type="binding site" evidence="15">
    <location>
        <position position="308"/>
    </location>
    <ligand>
        <name>S-adenosyl-L-methionine</name>
        <dbReference type="ChEBI" id="CHEBI:59789"/>
    </ligand>
</feature>
<dbReference type="NCBIfam" id="TIGR01470">
    <property type="entry name" value="cysG_Nterm"/>
    <property type="match status" value="1"/>
</dbReference>
<dbReference type="InterPro" id="IPR014777">
    <property type="entry name" value="4pyrrole_Mease_sub1"/>
</dbReference>
<keyword evidence="3 15" id="KW-0169">Cobalamin biosynthesis</keyword>
<dbReference type="HAMAP" id="MF_01646">
    <property type="entry name" value="Siroheme_synth"/>
    <property type="match status" value="1"/>
</dbReference>
<dbReference type="InterPro" id="IPR014776">
    <property type="entry name" value="4pyrrole_Mease_sub2"/>
</dbReference>
<dbReference type="GO" id="GO:0051287">
    <property type="term" value="F:NAD binding"/>
    <property type="evidence" value="ECO:0007669"/>
    <property type="project" value="InterPro"/>
</dbReference>
<comment type="similarity">
    <text evidence="2 17">Belongs to the precorrin methyltransferase family.</text>
</comment>
<evidence type="ECO:0000259" key="18">
    <source>
        <dbReference type="Pfam" id="PF00590"/>
    </source>
</evidence>
<comment type="catalytic activity">
    <reaction evidence="13 15">
        <text>precorrin-2 + NAD(+) = sirohydrochlorin + NADH + 2 H(+)</text>
        <dbReference type="Rhea" id="RHEA:15613"/>
        <dbReference type="ChEBI" id="CHEBI:15378"/>
        <dbReference type="ChEBI" id="CHEBI:57540"/>
        <dbReference type="ChEBI" id="CHEBI:57945"/>
        <dbReference type="ChEBI" id="CHEBI:58351"/>
        <dbReference type="ChEBI" id="CHEBI:58827"/>
        <dbReference type="EC" id="1.3.1.76"/>
    </reaction>
</comment>
<dbReference type="InterPro" id="IPR037115">
    <property type="entry name" value="Sirohaem_synt_dimer_dom_sf"/>
</dbReference>
<dbReference type="EC" id="1.3.1.76" evidence="15"/>
<dbReference type="FunFam" id="3.30.950.10:FF:000001">
    <property type="entry name" value="Siroheme synthase"/>
    <property type="match status" value="1"/>
</dbReference>
<dbReference type="Pfam" id="PF00590">
    <property type="entry name" value="TP_methylase"/>
    <property type="match status" value="1"/>
</dbReference>
<dbReference type="UniPathway" id="UPA00262">
    <property type="reaction ID" value="UER00211"/>
</dbReference>
<feature type="domain" description="Sirohaem synthase dimerisation" evidence="19">
    <location>
        <begin position="150"/>
        <end position="207"/>
    </location>
</feature>
<comment type="pathway">
    <text evidence="14 15">Cofactor biosynthesis; adenosylcobalamin biosynthesis; precorrin-2 from uroporphyrinogen III: step 1/1.</text>
</comment>
<dbReference type="EMBL" id="MFNF01000033">
    <property type="protein sequence ID" value="OGH01537.1"/>
    <property type="molecule type" value="Genomic_DNA"/>
</dbReference>
<keyword evidence="15" id="KW-0597">Phosphoprotein</keyword>
<comment type="caution">
    <text evidence="20">The sequence shown here is derived from an EMBL/GenBank/DDBJ whole genome shotgun (WGS) entry which is preliminary data.</text>
</comment>
<comment type="pathway">
    <text evidence="15">Cofactor biosynthesis; adenosylcobalamin biosynthesis; sirohydrochlorin from precorrin-2: step 1/1.</text>
</comment>
<dbReference type="GO" id="GO:0051266">
    <property type="term" value="F:sirohydrochlorin ferrochelatase activity"/>
    <property type="evidence" value="ECO:0007669"/>
    <property type="project" value="UniProtKB-EC"/>
</dbReference>
<dbReference type="InterPro" id="IPR050161">
    <property type="entry name" value="Siro_Cobalamin_biosynth"/>
</dbReference>
<evidence type="ECO:0000256" key="8">
    <source>
        <dbReference type="ARBA" id="ARBA00023027"/>
    </source>
</evidence>
<dbReference type="GO" id="GO:0004851">
    <property type="term" value="F:uroporphyrin-III C-methyltransferase activity"/>
    <property type="evidence" value="ECO:0007669"/>
    <property type="project" value="UniProtKB-UniRule"/>
</dbReference>
<dbReference type="Gene3D" id="3.30.950.10">
    <property type="entry name" value="Methyltransferase, Cobalt-precorrin-4 Transmethylase, Domain 2"/>
    <property type="match status" value="1"/>
</dbReference>
<comment type="pathway">
    <text evidence="1 15">Porphyrin-containing compound metabolism; siroheme biosynthesis; sirohydrochlorin from precorrin-2: step 1/1.</text>
</comment>
<dbReference type="AlphaFoldDB" id="A0A1F6GTR8"/>
<evidence type="ECO:0000256" key="5">
    <source>
        <dbReference type="ARBA" id="ARBA00022679"/>
    </source>
</evidence>
<dbReference type="GO" id="GO:0019354">
    <property type="term" value="P:siroheme biosynthetic process"/>
    <property type="evidence" value="ECO:0007669"/>
    <property type="project" value="UniProtKB-UniRule"/>
</dbReference>
<evidence type="ECO:0000256" key="16">
    <source>
        <dbReference type="PIRSR" id="PIRSR036426-1"/>
    </source>
</evidence>
<keyword evidence="11 15" id="KW-0511">Multifunctional enzyme</keyword>
<evidence type="ECO:0000259" key="19">
    <source>
        <dbReference type="Pfam" id="PF10414"/>
    </source>
</evidence>
<evidence type="ECO:0000256" key="11">
    <source>
        <dbReference type="ARBA" id="ARBA00023268"/>
    </source>
</evidence>
<dbReference type="SUPFAM" id="SSF53790">
    <property type="entry name" value="Tetrapyrrole methylase"/>
    <property type="match status" value="1"/>
</dbReference>
<keyword evidence="8 15" id="KW-0520">NAD</keyword>
<dbReference type="PANTHER" id="PTHR45790">
    <property type="entry name" value="SIROHEME SYNTHASE-RELATED"/>
    <property type="match status" value="1"/>
</dbReference>
<dbReference type="FunFam" id="3.40.1010.10:FF:000001">
    <property type="entry name" value="Siroheme synthase"/>
    <property type="match status" value="1"/>
</dbReference>
<keyword evidence="5 15" id="KW-0808">Transferase</keyword>
<dbReference type="NCBIfam" id="TIGR01469">
    <property type="entry name" value="cobA_cysG_Cterm"/>
    <property type="match status" value="1"/>
</dbReference>
<proteinExistence type="inferred from homology"/>
<dbReference type="InterPro" id="IPR019478">
    <property type="entry name" value="Sirohaem_synthase_dimer_dom"/>
</dbReference>
<protein>
    <recommendedName>
        <fullName evidence="15">Siroheme synthase</fullName>
    </recommendedName>
    <domain>
        <recommendedName>
            <fullName evidence="15">Uroporphyrinogen-III C-methyltransferase</fullName>
            <shortName evidence="15">Urogen III methylase</shortName>
            <ecNumber evidence="15">2.1.1.107</ecNumber>
        </recommendedName>
        <alternativeName>
            <fullName evidence="15">SUMT</fullName>
        </alternativeName>
        <alternativeName>
            <fullName evidence="15">Uroporphyrinogen III methylase</fullName>
            <shortName evidence="15">UROM</shortName>
        </alternativeName>
    </domain>
    <domain>
        <recommendedName>
            <fullName evidence="15">Precorrin-2 dehydrogenase</fullName>
            <ecNumber evidence="15">1.3.1.76</ecNumber>
        </recommendedName>
    </domain>
    <domain>
        <recommendedName>
            <fullName evidence="15">Sirohydrochlorin ferrochelatase</fullName>
            <ecNumber evidence="15">4.99.1.4</ecNumber>
        </recommendedName>
    </domain>
</protein>
<dbReference type="PIRSF" id="PIRSF036426">
    <property type="entry name" value="Sirohaem_synth"/>
    <property type="match status" value="1"/>
</dbReference>
<dbReference type="Pfam" id="PF13241">
    <property type="entry name" value="NAD_binding_7"/>
    <property type="match status" value="1"/>
</dbReference>
<comment type="similarity">
    <text evidence="15">In the N-terminal section; belongs to the precorrin-2 dehydrogenase / sirohydrochlorin ferrochelatase family.</text>
</comment>
<feature type="binding site" evidence="15">
    <location>
        <position position="227"/>
    </location>
    <ligand>
        <name>S-adenosyl-L-methionine</name>
        <dbReference type="ChEBI" id="CHEBI:59789"/>
    </ligand>
</feature>
<sequence>MDFFPLFLDLKGQSVLLVGGMDSARGKLELLHKAGAKILWLSPKLSPELEPLALLPGVTHSLDPFEPDHLLGMKLVLVCADDLELAARISRLAQDRGLPVNVVDRPQWCSFIMPSIIDRSPLVMAVSSSGNCPRLSRLVRAKLETLFPQSYSRLALMMGAFRESSKDQFLDPEARRRFWDRIFASPIIEMFLSGQEQMAQKALEQELVTQQSAPPRYGQVALVGAGPGDPDLLTLRALRLIQTADVVVYDRLVSPVVLEYARREAQRIYVGKKSSEHTVPQDQINQTLINLAKEGKQVVRLKGGDPFIFGRGGEEIELLVEAGIDFLVVPGVTAASGCGTYAGIPLTHRDFAQSVCFITGHLREDGTLEMQWQHLVQKNQTLVFYMGLASLPQISDQLIAHGMDPKTPVALIERGTTYNQRVYTSTLDRSPELAQKEAITPPTLIIIGAVVGLREKLKWFDPAQFDEPARPPFLQP</sequence>